<keyword evidence="5" id="KW-0325">Glycoprotein</keyword>
<comment type="PTM">
    <text evidence="6">The conversion to 3-oxoalanine (also known as C-formylglycine, FGly), of a serine or cysteine residue in prokaryotes and of a cysteine residue in eukaryotes, is critical for catalytic activity.</text>
</comment>
<keyword evidence="4" id="KW-0378">Hydrolase</keyword>
<dbReference type="AlphaFoldDB" id="A0A0T6B6E4"/>
<evidence type="ECO:0000256" key="7">
    <source>
        <dbReference type="SAM" id="SignalP"/>
    </source>
</evidence>
<evidence type="ECO:0000313" key="9">
    <source>
        <dbReference type="EMBL" id="KRT82940.1"/>
    </source>
</evidence>
<keyword evidence="10" id="KW-1185">Reference proteome</keyword>
<dbReference type="InterPro" id="IPR012251">
    <property type="entry name" value="GlcNAc_6-SO4ase"/>
</dbReference>
<feature type="chain" id="PRO_5006668428" description="Sulfatase N-terminal domain-containing protein" evidence="7">
    <location>
        <begin position="21"/>
        <end position="486"/>
    </location>
</feature>
<dbReference type="GO" id="GO:0030203">
    <property type="term" value="P:glycosaminoglycan metabolic process"/>
    <property type="evidence" value="ECO:0007669"/>
    <property type="project" value="InterPro"/>
</dbReference>
<sequence length="486" mass="55556">MMWIIVLFLSTFNTVLYVNGRPNFIVILTDDQDVLLGSMTPMNRTLELIGKHGATFPNAYVNSPICCPSRSTILTGKYLHNVFVKNNSISGNCSSSSWQNDFEPYSIGNMLKTEGNYTTFYGGKYLNKYGADEVGGVKHVPAGYDWWIGLVGNSKYYNYTLSINGTGKYFQDVYLTDLLRFYALDFLNQQHIKRNPFFMIVNPPAAHAPFTPAPRHKGAFSGVKAPRPISFNFSSTDKHWLVTMPPKHLPTDVSSLDNIHQSRLETLLAVDEMVEDIFMKLKEIDVLNDTFIIFTSDHGFHIGEFTQPWDKRQPYETDIKVPLLMRGPGITVKTVNKLVTLVDLAPTIFQLAMNGSSNTMDGKSFAEFLTTDEKQKRIEPEYLFIEYHGEGQSEYIDDGCPYSEDLSECRLSNWCKCQDSRNNTYTCVKYVMGDINLKYCKFYDDVNFKEAYDLVKDPYEITNIYSRLNEDLVTHLEAAIDKYLRE</sequence>
<dbReference type="Proteomes" id="UP000051574">
    <property type="component" value="Unassembled WGS sequence"/>
</dbReference>
<dbReference type="InterPro" id="IPR024607">
    <property type="entry name" value="Sulfatase_CS"/>
</dbReference>
<evidence type="ECO:0000256" key="3">
    <source>
        <dbReference type="ARBA" id="ARBA00022729"/>
    </source>
</evidence>
<organism evidence="9 10">
    <name type="scientific">Oryctes borbonicus</name>
    <dbReference type="NCBI Taxonomy" id="1629725"/>
    <lineage>
        <taxon>Eukaryota</taxon>
        <taxon>Metazoa</taxon>
        <taxon>Ecdysozoa</taxon>
        <taxon>Arthropoda</taxon>
        <taxon>Hexapoda</taxon>
        <taxon>Insecta</taxon>
        <taxon>Pterygota</taxon>
        <taxon>Neoptera</taxon>
        <taxon>Endopterygota</taxon>
        <taxon>Coleoptera</taxon>
        <taxon>Polyphaga</taxon>
        <taxon>Scarabaeiformia</taxon>
        <taxon>Scarabaeidae</taxon>
        <taxon>Dynastinae</taxon>
        <taxon>Oryctes</taxon>
    </lineage>
</organism>
<evidence type="ECO:0000256" key="6">
    <source>
        <dbReference type="PIRSR" id="PIRSR036666-50"/>
    </source>
</evidence>
<evidence type="ECO:0000256" key="4">
    <source>
        <dbReference type="ARBA" id="ARBA00022801"/>
    </source>
</evidence>
<dbReference type="SUPFAM" id="SSF53649">
    <property type="entry name" value="Alkaline phosphatase-like"/>
    <property type="match status" value="1"/>
</dbReference>
<feature type="domain" description="Sulfatase N-terminal" evidence="8">
    <location>
        <begin position="22"/>
        <end position="352"/>
    </location>
</feature>
<dbReference type="EMBL" id="LJIG01009508">
    <property type="protein sequence ID" value="KRT82940.1"/>
    <property type="molecule type" value="Genomic_DNA"/>
</dbReference>
<reference evidence="9 10" key="1">
    <citation type="submission" date="2015-09" db="EMBL/GenBank/DDBJ databases">
        <title>Draft genome of the scarab beetle Oryctes borbonicus.</title>
        <authorList>
            <person name="Meyer J.M."/>
            <person name="Markov G.V."/>
            <person name="Baskaran P."/>
            <person name="Herrmann M."/>
            <person name="Sommer R.J."/>
            <person name="Roedelsperger C."/>
        </authorList>
    </citation>
    <scope>NUCLEOTIDE SEQUENCE [LARGE SCALE GENOMIC DNA]</scope>
    <source>
        <strain evidence="9">OB123</strain>
        <tissue evidence="9">Whole animal</tissue>
    </source>
</reference>
<proteinExistence type="inferred from homology"/>
<dbReference type="CDD" id="cd16147">
    <property type="entry name" value="G6S"/>
    <property type="match status" value="1"/>
</dbReference>
<dbReference type="InterPro" id="IPR017850">
    <property type="entry name" value="Alkaline_phosphatase_core_sf"/>
</dbReference>
<accession>A0A0T6B6E4</accession>
<dbReference type="PROSITE" id="PS00523">
    <property type="entry name" value="SULFATASE_1"/>
    <property type="match status" value="1"/>
</dbReference>
<feature type="signal peptide" evidence="7">
    <location>
        <begin position="1"/>
        <end position="20"/>
    </location>
</feature>
<dbReference type="GO" id="GO:0005539">
    <property type="term" value="F:glycosaminoglycan binding"/>
    <property type="evidence" value="ECO:0007669"/>
    <property type="project" value="TreeGrafter"/>
</dbReference>
<dbReference type="PIRSF" id="PIRSF036666">
    <property type="entry name" value="G6S"/>
    <property type="match status" value="1"/>
</dbReference>
<evidence type="ECO:0000256" key="5">
    <source>
        <dbReference type="ARBA" id="ARBA00023180"/>
    </source>
</evidence>
<dbReference type="Gene3D" id="3.40.720.10">
    <property type="entry name" value="Alkaline Phosphatase, subunit A"/>
    <property type="match status" value="1"/>
</dbReference>
<dbReference type="GO" id="GO:0008449">
    <property type="term" value="F:N-acetylglucosamine-6-sulfatase activity"/>
    <property type="evidence" value="ECO:0007669"/>
    <property type="project" value="InterPro"/>
</dbReference>
<comment type="similarity">
    <text evidence="2">Belongs to the sulfatase family.</text>
</comment>
<dbReference type="OrthoDB" id="96314at2759"/>
<protein>
    <recommendedName>
        <fullName evidence="8">Sulfatase N-terminal domain-containing protein</fullName>
    </recommendedName>
</protein>
<comment type="cofactor">
    <cofactor evidence="1">
        <name>Ca(2+)</name>
        <dbReference type="ChEBI" id="CHEBI:29108"/>
    </cofactor>
</comment>
<evidence type="ECO:0000256" key="1">
    <source>
        <dbReference type="ARBA" id="ARBA00001913"/>
    </source>
</evidence>
<gene>
    <name evidence="9" type="ORF">AMK59_3827</name>
</gene>
<evidence type="ECO:0000259" key="8">
    <source>
        <dbReference type="Pfam" id="PF00884"/>
    </source>
</evidence>
<keyword evidence="3 7" id="KW-0732">Signal</keyword>
<dbReference type="InterPro" id="IPR000917">
    <property type="entry name" value="Sulfatase_N"/>
</dbReference>
<evidence type="ECO:0000313" key="10">
    <source>
        <dbReference type="Proteomes" id="UP000051574"/>
    </source>
</evidence>
<dbReference type="PANTHER" id="PTHR43108:SF8">
    <property type="entry name" value="SD21168P"/>
    <property type="match status" value="1"/>
</dbReference>
<name>A0A0T6B6E4_9SCAR</name>
<comment type="caution">
    <text evidence="9">The sequence shown here is derived from an EMBL/GenBank/DDBJ whole genome shotgun (WGS) entry which is preliminary data.</text>
</comment>
<feature type="modified residue" description="3-oxoalanine (Cys)" evidence="6">
    <location>
        <position position="66"/>
    </location>
</feature>
<dbReference type="PANTHER" id="PTHR43108">
    <property type="entry name" value="N-ACETYLGLUCOSAMINE-6-SULFATASE FAMILY MEMBER"/>
    <property type="match status" value="1"/>
</dbReference>
<dbReference type="Pfam" id="PF00884">
    <property type="entry name" value="Sulfatase"/>
    <property type="match status" value="1"/>
</dbReference>
<evidence type="ECO:0000256" key="2">
    <source>
        <dbReference type="ARBA" id="ARBA00008779"/>
    </source>
</evidence>